<gene>
    <name evidence="1" type="ORF">IEQ34_017850</name>
</gene>
<dbReference type="EMBL" id="JAGFBR010000016">
    <property type="protein sequence ID" value="KAH0453526.1"/>
    <property type="molecule type" value="Genomic_DNA"/>
</dbReference>
<name>A0AAV7GAS5_DENCH</name>
<dbReference type="GO" id="GO:0005739">
    <property type="term" value="C:mitochondrion"/>
    <property type="evidence" value="ECO:0007669"/>
    <property type="project" value="TreeGrafter"/>
</dbReference>
<accession>A0AAV7GAS5</accession>
<dbReference type="InterPro" id="IPR043459">
    <property type="entry name" value="NFD6/NOXY2-like"/>
</dbReference>
<dbReference type="PANTHER" id="PTHR33156">
    <property type="entry name" value="OS02G0230000 PROTEIN"/>
    <property type="match status" value="1"/>
</dbReference>
<evidence type="ECO:0000313" key="2">
    <source>
        <dbReference type="Proteomes" id="UP000775213"/>
    </source>
</evidence>
<proteinExistence type="predicted"/>
<sequence>MIFLTTVAHRLRSFQPPSPDNGPSNLCRPPTTVLQAPSSGYTKHRLNLGALDSPRITPASLAPPPVMAAAAAVRSILRSTTVRNASMRFASKNSGARSPRLLPKLGPAVPRFLRSSVVMCFCLESLHPMHSATASALMTSLLSVSIQGNCCLMKGQDDSR</sequence>
<protein>
    <submittedName>
        <fullName evidence="1">Uncharacterized protein</fullName>
    </submittedName>
</protein>
<dbReference type="Proteomes" id="UP000775213">
    <property type="component" value="Unassembled WGS sequence"/>
</dbReference>
<keyword evidence="2" id="KW-1185">Reference proteome</keyword>
<organism evidence="1 2">
    <name type="scientific">Dendrobium chrysotoxum</name>
    <name type="common">Orchid</name>
    <dbReference type="NCBI Taxonomy" id="161865"/>
    <lineage>
        <taxon>Eukaryota</taxon>
        <taxon>Viridiplantae</taxon>
        <taxon>Streptophyta</taxon>
        <taxon>Embryophyta</taxon>
        <taxon>Tracheophyta</taxon>
        <taxon>Spermatophyta</taxon>
        <taxon>Magnoliopsida</taxon>
        <taxon>Liliopsida</taxon>
        <taxon>Asparagales</taxon>
        <taxon>Orchidaceae</taxon>
        <taxon>Epidendroideae</taxon>
        <taxon>Malaxideae</taxon>
        <taxon>Dendrobiinae</taxon>
        <taxon>Dendrobium</taxon>
    </lineage>
</organism>
<dbReference type="AlphaFoldDB" id="A0AAV7GAS5"/>
<comment type="caution">
    <text evidence="1">The sequence shown here is derived from an EMBL/GenBank/DDBJ whole genome shotgun (WGS) entry which is preliminary data.</text>
</comment>
<reference evidence="1 2" key="1">
    <citation type="journal article" date="2021" name="Hortic Res">
        <title>Chromosome-scale assembly of the Dendrobium chrysotoxum genome enhances the understanding of orchid evolution.</title>
        <authorList>
            <person name="Zhang Y."/>
            <person name="Zhang G.Q."/>
            <person name="Zhang D."/>
            <person name="Liu X.D."/>
            <person name="Xu X.Y."/>
            <person name="Sun W.H."/>
            <person name="Yu X."/>
            <person name="Zhu X."/>
            <person name="Wang Z.W."/>
            <person name="Zhao X."/>
            <person name="Zhong W.Y."/>
            <person name="Chen H."/>
            <person name="Yin W.L."/>
            <person name="Huang T."/>
            <person name="Niu S.C."/>
            <person name="Liu Z.J."/>
        </authorList>
    </citation>
    <scope>NUCLEOTIDE SEQUENCE [LARGE SCALE GENOMIC DNA]</scope>
    <source>
        <strain evidence="1">Lindl</strain>
    </source>
</reference>
<dbReference type="PANTHER" id="PTHR33156:SF59">
    <property type="entry name" value="PROTEIN NUCLEAR FUSION DEFECTIVE 6, CHLOROPLASTIC_MITOCHONDRIAL-LIKE"/>
    <property type="match status" value="1"/>
</dbReference>
<evidence type="ECO:0000313" key="1">
    <source>
        <dbReference type="EMBL" id="KAH0453526.1"/>
    </source>
</evidence>